<dbReference type="EMBL" id="BAAARV010000019">
    <property type="protein sequence ID" value="GAA2340778.1"/>
    <property type="molecule type" value="Genomic_DNA"/>
</dbReference>
<dbReference type="RefSeq" id="WP_344612385.1">
    <property type="nucleotide sequence ID" value="NZ_BAAARV010000019.1"/>
</dbReference>
<comment type="caution">
    <text evidence="1">The sequence shown here is derived from an EMBL/GenBank/DDBJ whole genome shotgun (WGS) entry which is preliminary data.</text>
</comment>
<protein>
    <submittedName>
        <fullName evidence="1">Uncharacterized protein</fullName>
    </submittedName>
</protein>
<dbReference type="Proteomes" id="UP001501444">
    <property type="component" value="Unassembled WGS sequence"/>
</dbReference>
<evidence type="ECO:0000313" key="2">
    <source>
        <dbReference type="Proteomes" id="UP001501444"/>
    </source>
</evidence>
<reference evidence="2" key="1">
    <citation type="journal article" date="2019" name="Int. J. Syst. Evol. Microbiol.">
        <title>The Global Catalogue of Microorganisms (GCM) 10K type strain sequencing project: providing services to taxonomists for standard genome sequencing and annotation.</title>
        <authorList>
            <consortium name="The Broad Institute Genomics Platform"/>
            <consortium name="The Broad Institute Genome Sequencing Center for Infectious Disease"/>
            <person name="Wu L."/>
            <person name="Ma J."/>
        </authorList>
    </citation>
    <scope>NUCLEOTIDE SEQUENCE [LARGE SCALE GENOMIC DNA]</scope>
    <source>
        <strain evidence="2">JCM 3272</strain>
    </source>
</reference>
<sequence length="94" mass="10480">MATEFIHEAYILVLDGRILEIFHRGNEDSRRVHVAFLGVSVKPKGDRFKVQVGPAYGDQVMSGAWLTMDAVEYERFRSFVALAIAARDSAPNPA</sequence>
<organism evidence="1 2">
    <name type="scientific">Dactylosporangium salmoneum</name>
    <dbReference type="NCBI Taxonomy" id="53361"/>
    <lineage>
        <taxon>Bacteria</taxon>
        <taxon>Bacillati</taxon>
        <taxon>Actinomycetota</taxon>
        <taxon>Actinomycetes</taxon>
        <taxon>Micromonosporales</taxon>
        <taxon>Micromonosporaceae</taxon>
        <taxon>Dactylosporangium</taxon>
    </lineage>
</organism>
<name>A0ABP5T0S1_9ACTN</name>
<proteinExistence type="predicted"/>
<keyword evidence="2" id="KW-1185">Reference proteome</keyword>
<gene>
    <name evidence="1" type="ORF">GCM10010170_023930</name>
</gene>
<evidence type="ECO:0000313" key="1">
    <source>
        <dbReference type="EMBL" id="GAA2340778.1"/>
    </source>
</evidence>
<accession>A0ABP5T0S1</accession>